<dbReference type="Proteomes" id="UP000190834">
    <property type="component" value="Unassembled WGS sequence"/>
</dbReference>
<comment type="function">
    <text evidence="5 6">Contributes to the efficiency of the cell division process by stabilizing the polymeric form of the cell division protein FtsZ. Acts by promoting interactions between FtsZ protofilaments and suppressing the GTPase activity of FtsZ.</text>
</comment>
<dbReference type="GeneID" id="70582119"/>
<dbReference type="InterPro" id="IPR048372">
    <property type="entry name" value="ZapC_C"/>
</dbReference>
<evidence type="ECO:0000256" key="6">
    <source>
        <dbReference type="PIRNR" id="PIRNR010252"/>
    </source>
</evidence>
<keyword evidence="10" id="KW-1185">Reference proteome</keyword>
<evidence type="ECO:0000256" key="4">
    <source>
        <dbReference type="ARBA" id="ARBA00023306"/>
    </source>
</evidence>
<dbReference type="AlphaFoldDB" id="A0A1T4LTY7"/>
<dbReference type="OrthoDB" id="5765005at2"/>
<keyword evidence="4 5" id="KW-0131">Cell cycle</keyword>
<comment type="similarity">
    <text evidence="5 6">Belongs to the ZapC family.</text>
</comment>
<keyword evidence="1 5" id="KW-0963">Cytoplasm</keyword>
<dbReference type="Pfam" id="PF21083">
    <property type="entry name" value="ZapC_N"/>
    <property type="match status" value="1"/>
</dbReference>
<feature type="domain" description="Cell-division protein ZapC N-terminal" evidence="8">
    <location>
        <begin position="1"/>
        <end position="88"/>
    </location>
</feature>
<comment type="subunit">
    <text evidence="5">Interacts directly with FtsZ.</text>
</comment>
<accession>A0A1T4LTY7</accession>
<evidence type="ECO:0000256" key="3">
    <source>
        <dbReference type="ARBA" id="ARBA00023210"/>
    </source>
</evidence>
<dbReference type="GO" id="GO:0043093">
    <property type="term" value="P:FtsZ-dependent cytokinesis"/>
    <property type="evidence" value="ECO:0007669"/>
    <property type="project" value="UniProtKB-UniRule"/>
</dbReference>
<evidence type="ECO:0000259" key="7">
    <source>
        <dbReference type="Pfam" id="PF07126"/>
    </source>
</evidence>
<dbReference type="InterPro" id="IPR009809">
    <property type="entry name" value="ZapC"/>
</dbReference>
<dbReference type="EMBL" id="FUXB01000003">
    <property type="protein sequence ID" value="SJZ57998.1"/>
    <property type="molecule type" value="Genomic_DNA"/>
</dbReference>
<keyword evidence="2 5" id="KW-0132">Cell division</keyword>
<protein>
    <recommendedName>
        <fullName evidence="5 6">Cell division protein ZapC</fullName>
    </recommendedName>
</protein>
<evidence type="ECO:0000256" key="1">
    <source>
        <dbReference type="ARBA" id="ARBA00022490"/>
    </source>
</evidence>
<reference evidence="10" key="1">
    <citation type="submission" date="2017-02" db="EMBL/GenBank/DDBJ databases">
        <authorList>
            <person name="Varghese N."/>
            <person name="Submissions S."/>
        </authorList>
    </citation>
    <scope>NUCLEOTIDE SEQUENCE [LARGE SCALE GENOMIC DNA]</scope>
    <source>
        <strain evidence="10">DSM 19608</strain>
    </source>
</reference>
<proteinExistence type="inferred from homology"/>
<dbReference type="STRING" id="1123491.SAMN02745782_00740"/>
<keyword evidence="3 5" id="KW-0717">Septation</keyword>
<evidence type="ECO:0000313" key="9">
    <source>
        <dbReference type="EMBL" id="SJZ57998.1"/>
    </source>
</evidence>
<comment type="subcellular location">
    <subcellularLocation>
        <location evidence="5 6">Cytoplasm</location>
    </subcellularLocation>
</comment>
<evidence type="ECO:0000256" key="5">
    <source>
        <dbReference type="HAMAP-Rule" id="MF_00906"/>
    </source>
</evidence>
<evidence type="ECO:0000259" key="8">
    <source>
        <dbReference type="Pfam" id="PF21083"/>
    </source>
</evidence>
<organism evidence="9 10">
    <name type="scientific">Vibrio cincinnatiensis DSM 19608</name>
    <dbReference type="NCBI Taxonomy" id="1123491"/>
    <lineage>
        <taxon>Bacteria</taxon>
        <taxon>Pseudomonadati</taxon>
        <taxon>Pseudomonadota</taxon>
        <taxon>Gammaproteobacteria</taxon>
        <taxon>Vibrionales</taxon>
        <taxon>Vibrionaceae</taxon>
        <taxon>Vibrio</taxon>
    </lineage>
</organism>
<gene>
    <name evidence="5" type="primary">zapC</name>
    <name evidence="9" type="ORF">SAMN02745782_00740</name>
</gene>
<dbReference type="GO" id="GO:0000917">
    <property type="term" value="P:division septum assembly"/>
    <property type="evidence" value="ECO:0007669"/>
    <property type="project" value="UniProtKB-KW"/>
</dbReference>
<name>A0A1T4LTY7_VIBCI</name>
<dbReference type="GO" id="GO:0005737">
    <property type="term" value="C:cytoplasm"/>
    <property type="evidence" value="ECO:0007669"/>
    <property type="project" value="UniProtKB-SubCell"/>
</dbReference>
<feature type="domain" description="Cell-division protein ZapC C-terminal" evidence="7">
    <location>
        <begin position="89"/>
        <end position="169"/>
    </location>
</feature>
<dbReference type="Pfam" id="PF07126">
    <property type="entry name" value="ZapC_C"/>
    <property type="match status" value="1"/>
</dbReference>
<dbReference type="RefSeq" id="WP_078925121.1">
    <property type="nucleotide sequence ID" value="NZ_FUXB01000003.1"/>
</dbReference>
<dbReference type="HAMAP" id="MF_00906">
    <property type="entry name" value="ZapC"/>
    <property type="match status" value="1"/>
</dbReference>
<evidence type="ECO:0000313" key="10">
    <source>
        <dbReference type="Proteomes" id="UP000190834"/>
    </source>
</evidence>
<sequence>MLKPNDKWRWYYSDSEGYLMLDLGEEIVFRTNLSRNLLVDCAFSDNHFSVDDASDYQTYKECISGLELPEPRKVELILYCVAAKRFHKPVQPRSWFFDYQQSGEELAPQEGDMVSLVNSYSQGYFIVLEVGECASLCALVDRQPFILNGSKTLEFGQVIKVMHDRMALANHILQPELIALVG</sequence>
<dbReference type="InterPro" id="IPR048373">
    <property type="entry name" value="ZapC_N"/>
</dbReference>
<evidence type="ECO:0000256" key="2">
    <source>
        <dbReference type="ARBA" id="ARBA00022618"/>
    </source>
</evidence>
<dbReference type="PIRSF" id="PIRSF010252">
    <property type="entry name" value="ZapC"/>
    <property type="match status" value="1"/>
</dbReference>